<gene>
    <name evidence="1" type="ORF">FCC1311_117852</name>
</gene>
<comment type="caution">
    <text evidence="1">The sequence shown here is derived from an EMBL/GenBank/DDBJ whole genome shotgun (WGS) entry which is preliminary data.</text>
</comment>
<proteinExistence type="predicted"/>
<dbReference type="EMBL" id="BEYU01001853">
    <property type="protein sequence ID" value="GBG16310.1"/>
    <property type="molecule type" value="Genomic_DNA"/>
</dbReference>
<name>A0A2R5FDF6_9STRA</name>
<evidence type="ECO:0000313" key="1">
    <source>
        <dbReference type="EMBL" id="GBG16310.1"/>
    </source>
</evidence>
<accession>A0A2R5FDF6</accession>
<dbReference type="AlphaFoldDB" id="A0A2R5FDF6"/>
<evidence type="ECO:0000313" key="2">
    <source>
        <dbReference type="Proteomes" id="UP000241890"/>
    </source>
</evidence>
<keyword evidence="2" id="KW-1185">Reference proteome</keyword>
<dbReference type="OrthoDB" id="2659442at2759"/>
<dbReference type="Proteomes" id="UP000241890">
    <property type="component" value="Unassembled WGS sequence"/>
</dbReference>
<sequence length="303" mass="34214">MTDQDYDVKVCEEAMLILRLGGDRLLYAMHKSAGFPSRSFLYKKMIATRATFTSSIHVQFKAGSFQIRADLERNMCNSLREDHGRPRSPHVLMLDGVAMEQRARYAPLTSTAAVDMYAEFVRKNKVHLASEALVIGVGAIRNESAPFIPLLVIPSCKAFSAEHIAGIVEVVLEVWKNHEYGEQLHGPIVTVSSDSASVYRKALTRVCRSHVMPTTVPWSHLLQNLDLFDQRSSVHGVMDCADDKHSAKRWRHCLKRANDSIRVFDTEVDQMILRDFLLLHGKCSEADLERLFHPDDNQNVPAV</sequence>
<dbReference type="InParanoid" id="A0A2R5FDF6"/>
<reference evidence="1 2" key="1">
    <citation type="submission" date="2017-12" db="EMBL/GenBank/DDBJ databases">
        <title>Sequencing, de novo assembly and annotation of complete genome of a new Thraustochytrid species, strain FCC1311.</title>
        <authorList>
            <person name="Sedici K."/>
            <person name="Godart F."/>
            <person name="Aiese Cigliano R."/>
            <person name="Sanseverino W."/>
            <person name="Barakat M."/>
            <person name="Ortet P."/>
            <person name="Marechal E."/>
            <person name="Cagnac O."/>
            <person name="Amato A."/>
        </authorList>
    </citation>
    <scope>NUCLEOTIDE SEQUENCE [LARGE SCALE GENOMIC DNA]</scope>
</reference>
<feature type="non-terminal residue" evidence="1">
    <location>
        <position position="303"/>
    </location>
</feature>
<organism evidence="1 2">
    <name type="scientific">Hondaea fermentalgiana</name>
    <dbReference type="NCBI Taxonomy" id="2315210"/>
    <lineage>
        <taxon>Eukaryota</taxon>
        <taxon>Sar</taxon>
        <taxon>Stramenopiles</taxon>
        <taxon>Bigyra</taxon>
        <taxon>Labyrinthulomycetes</taxon>
        <taxon>Thraustochytrida</taxon>
        <taxon>Thraustochytriidae</taxon>
        <taxon>Hondaea</taxon>
    </lineage>
</organism>
<protein>
    <submittedName>
        <fullName evidence="1">Uncharacterized protein</fullName>
    </submittedName>
</protein>